<dbReference type="AlphaFoldDB" id="A0AAV6I1A7"/>
<proteinExistence type="predicted"/>
<dbReference type="Gene3D" id="3.30.70.330">
    <property type="match status" value="1"/>
</dbReference>
<evidence type="ECO:0000313" key="4">
    <source>
        <dbReference type="EMBL" id="KAG5522231.1"/>
    </source>
</evidence>
<dbReference type="EMBL" id="JACTNZ010000012">
    <property type="protein sequence ID" value="KAG5522231.1"/>
    <property type="molecule type" value="Genomic_DNA"/>
</dbReference>
<sequence length="654" mass="72418">MERVRVRERESERGREAAVSNDGGWIPVLRKHRNQVSTKAGTNGIVTLFVDNIPDYGDQIWLQRTFNKFGVVKDAFIPKKRSKRTGNKFGFVRYECPVSAGVAVSRMNGVWVENERLFVKEASFGYSENKPKMKVPSFQVGQELRDKDKGMVSHILETGEFRGKGKVQQIGALRSHDCTFVQALKGEPSKRVADQRITLRIDSCGNGWLFRSVVAVMHRVVSMSTLKASFSRESEALAQFRSLGGREVLVTFQSQDSRDILIRHPWMKLWFESVKPWKGDPASFERFIWLSCRGVPLSGWSAKTFKQIEESWGYFIKMDKATLRDESFAKGRVLIASKEAQPIDKWIHLRVEGVVYEVHVSEESSFVSPDGVEDLDPSVVLCQEKLTKEAAMEFGSNAGQGDEDDVAKYPAAATNRNGVVGAGWDSLVGGAAMHGKDKVGAECRDHKHVNADKHLMLEKTGSLALLGDFESRVGDSVEGELGSLAQPIAQKGKTDLPSRDGPIGLSIEPSTGGFGAQVSHISESLISPVLVQHDDSASFHSGDDTQMVRVSQIPSINLMVDLNDADCRRRRRRQLSNLLSLREATDPTPAENDPSSPDDSIQSDSAVSREVRATMAIGGMLGVNFLPKDDMLLNTMIEIEAKEYSLALEREAEG</sequence>
<dbReference type="InterPro" id="IPR050441">
    <property type="entry name" value="RBM"/>
</dbReference>
<dbReference type="SMART" id="SM00360">
    <property type="entry name" value="RRM"/>
    <property type="match status" value="1"/>
</dbReference>
<feature type="region of interest" description="Disordered" evidence="2">
    <location>
        <begin position="578"/>
        <end position="607"/>
    </location>
</feature>
<dbReference type="InterPro" id="IPR012677">
    <property type="entry name" value="Nucleotide-bd_a/b_plait_sf"/>
</dbReference>
<dbReference type="InterPro" id="IPR000504">
    <property type="entry name" value="RRM_dom"/>
</dbReference>
<dbReference type="SUPFAM" id="SSF54928">
    <property type="entry name" value="RNA-binding domain, RBD"/>
    <property type="match status" value="1"/>
</dbReference>
<comment type="caution">
    <text evidence="4">The sequence shown here is derived from an EMBL/GenBank/DDBJ whole genome shotgun (WGS) entry which is preliminary data.</text>
</comment>
<dbReference type="Proteomes" id="UP000823749">
    <property type="component" value="Chromosome 12"/>
</dbReference>
<evidence type="ECO:0000256" key="1">
    <source>
        <dbReference type="PROSITE-ProRule" id="PRU00176"/>
    </source>
</evidence>
<dbReference type="CDD" id="cd00590">
    <property type="entry name" value="RRM_SF"/>
    <property type="match status" value="1"/>
</dbReference>
<name>A0AAV6I1A7_9ERIC</name>
<feature type="compositionally biased region" description="Low complexity" evidence="2">
    <location>
        <begin position="593"/>
        <end position="605"/>
    </location>
</feature>
<accession>A0AAV6I1A7</accession>
<dbReference type="InterPro" id="IPR035979">
    <property type="entry name" value="RBD_domain_sf"/>
</dbReference>
<reference evidence="4" key="1">
    <citation type="submission" date="2020-08" db="EMBL/GenBank/DDBJ databases">
        <title>Plant Genome Project.</title>
        <authorList>
            <person name="Zhang R.-G."/>
        </authorList>
    </citation>
    <scope>NUCLEOTIDE SEQUENCE</scope>
    <source>
        <strain evidence="4">WSP0</strain>
        <tissue evidence="4">Leaf</tissue>
    </source>
</reference>
<evidence type="ECO:0000313" key="5">
    <source>
        <dbReference type="Proteomes" id="UP000823749"/>
    </source>
</evidence>
<evidence type="ECO:0000259" key="3">
    <source>
        <dbReference type="PROSITE" id="PS50102"/>
    </source>
</evidence>
<dbReference type="PANTHER" id="PTHR48034">
    <property type="entry name" value="TRANSFORMER-2 SEX-DETERMINING PROTEIN-RELATED"/>
    <property type="match status" value="1"/>
</dbReference>
<dbReference type="GO" id="GO:0003723">
    <property type="term" value="F:RNA binding"/>
    <property type="evidence" value="ECO:0007669"/>
    <property type="project" value="UniProtKB-UniRule"/>
</dbReference>
<keyword evidence="5" id="KW-1185">Reference proteome</keyword>
<dbReference type="PROSITE" id="PS50102">
    <property type="entry name" value="RRM"/>
    <property type="match status" value="1"/>
</dbReference>
<protein>
    <recommendedName>
        <fullName evidence="3">RRM domain-containing protein</fullName>
    </recommendedName>
</protein>
<keyword evidence="1" id="KW-0694">RNA-binding</keyword>
<feature type="domain" description="RRM" evidence="3">
    <location>
        <begin position="46"/>
        <end position="124"/>
    </location>
</feature>
<dbReference type="Pfam" id="PF00076">
    <property type="entry name" value="RRM_1"/>
    <property type="match status" value="1"/>
</dbReference>
<evidence type="ECO:0000256" key="2">
    <source>
        <dbReference type="SAM" id="MobiDB-lite"/>
    </source>
</evidence>
<organism evidence="4 5">
    <name type="scientific">Rhododendron griersonianum</name>
    <dbReference type="NCBI Taxonomy" id="479676"/>
    <lineage>
        <taxon>Eukaryota</taxon>
        <taxon>Viridiplantae</taxon>
        <taxon>Streptophyta</taxon>
        <taxon>Embryophyta</taxon>
        <taxon>Tracheophyta</taxon>
        <taxon>Spermatophyta</taxon>
        <taxon>Magnoliopsida</taxon>
        <taxon>eudicotyledons</taxon>
        <taxon>Gunneridae</taxon>
        <taxon>Pentapetalae</taxon>
        <taxon>asterids</taxon>
        <taxon>Ericales</taxon>
        <taxon>Ericaceae</taxon>
        <taxon>Ericoideae</taxon>
        <taxon>Rhodoreae</taxon>
        <taxon>Rhododendron</taxon>
    </lineage>
</organism>
<gene>
    <name evidence="4" type="ORF">RHGRI_034421</name>
</gene>